<dbReference type="Pfam" id="PF16884">
    <property type="entry name" value="ADH_N_2"/>
    <property type="match status" value="1"/>
</dbReference>
<evidence type="ECO:0000313" key="7">
    <source>
        <dbReference type="Proteomes" id="UP001163947"/>
    </source>
</evidence>
<name>A0A059MV32_9NOCA</name>
<dbReference type="SUPFAM" id="SSF50129">
    <property type="entry name" value="GroES-like"/>
    <property type="match status" value="1"/>
</dbReference>
<dbReference type="Pfam" id="PF00107">
    <property type="entry name" value="ADH_zinc_N"/>
    <property type="match status" value="1"/>
</dbReference>
<evidence type="ECO:0000256" key="1">
    <source>
        <dbReference type="ARBA" id="ARBA00023002"/>
    </source>
</evidence>
<evidence type="ECO:0000259" key="3">
    <source>
        <dbReference type="SMART" id="SM00829"/>
    </source>
</evidence>
<dbReference type="Gene3D" id="3.40.50.720">
    <property type="entry name" value="NAD(P)-binding Rossmann-like Domain"/>
    <property type="match status" value="1"/>
</dbReference>
<reference evidence="5" key="3">
    <citation type="submission" date="2022-09" db="EMBL/GenBank/DDBJ databases">
        <title>The genome sequence of Rhodococcus aetherivorans N1.</title>
        <authorList>
            <person name="Jiang W."/>
        </authorList>
    </citation>
    <scope>NUCLEOTIDE SEQUENCE</scope>
    <source>
        <strain evidence="5">N1</strain>
    </source>
</reference>
<reference evidence="4" key="2">
    <citation type="submission" date="2019-10" db="EMBL/GenBank/DDBJ databases">
        <title>Draft genome sequence of Rhodococcus aetherivorans JCM 14343.</title>
        <authorList>
            <person name="Inoue D."/>
            <person name="Nakazawa M."/>
            <person name="Yamamoto N."/>
            <person name="Sei K."/>
            <person name="Ike M."/>
        </authorList>
    </citation>
    <scope>NUCLEOTIDE SEQUENCE</scope>
    <source>
        <strain evidence="4">JCM 14343</strain>
    </source>
</reference>
<dbReference type="InterPro" id="IPR045010">
    <property type="entry name" value="MDR_fam"/>
</dbReference>
<keyword evidence="6" id="KW-1185">Reference proteome</keyword>
<dbReference type="EMBL" id="BLAH01000086">
    <property type="protein sequence ID" value="GES37924.1"/>
    <property type="molecule type" value="Genomic_DNA"/>
</dbReference>
<dbReference type="SUPFAM" id="SSF51735">
    <property type="entry name" value="NAD(P)-binding Rossmann-fold domains"/>
    <property type="match status" value="1"/>
</dbReference>
<dbReference type="Gene3D" id="3.90.180.10">
    <property type="entry name" value="Medium-chain alcohol dehydrogenases, catalytic domain"/>
    <property type="match status" value="1"/>
</dbReference>
<sequence>MASVNKQVRLARRPVGRPDESTWDITTAPVPRPADGEFTVRVEYVSLDPAMRGWLNDVRSYIPPVAIGEIMRAHAVGRVHESRHDDYKEGQLVSGHFGVCDYAVSDGSGVVPVDESLAAPPVWLGALGFPGMTAYFGLVDVGRMKPGDTVLVSGAAGAVGSIAGQIAKLSGCRVIGIAGGPDKCAWLTDELGFDAAIDYKAGSVGRALHAAAPDGIDIYFDNVGGETLDSALAVLRKNARVVLCGAISGYNATDPQPGPSRYLSLLVNRASMAGFIVFDYLDRFPEGMAAVSEWIRRGELVTREQVESGGAEAFGRTLNMLFDGANTGKLVLKMTDDA</sequence>
<protein>
    <submittedName>
        <fullName evidence="5">NADP-dependent oxidoreductase</fullName>
    </submittedName>
    <submittedName>
        <fullName evidence="4">Oxidoreductase YncB</fullName>
    </submittedName>
</protein>
<reference evidence="4 6" key="1">
    <citation type="journal article" date="2018" name="Biodegradation">
        <title>1,4-Dioxane degradation characteristics of Rhodococcus aetherivorans JCM 14343.</title>
        <authorList>
            <person name="Inoue D."/>
            <person name="Tsunoda T."/>
            <person name="Yamamoto N."/>
            <person name="Ike M."/>
            <person name="Sei K."/>
        </authorList>
    </citation>
    <scope>NUCLEOTIDE SEQUENCE [LARGE SCALE GENOMIC DNA]</scope>
    <source>
        <strain evidence="4 6">JCM 14343</strain>
    </source>
</reference>
<dbReference type="Proteomes" id="UP001163947">
    <property type="component" value="Chromosome"/>
</dbReference>
<dbReference type="EMBL" id="CP106982">
    <property type="protein sequence ID" value="UYF93605.1"/>
    <property type="molecule type" value="Genomic_DNA"/>
</dbReference>
<proteinExistence type="predicted"/>
<accession>A0A059MV32</accession>
<dbReference type="InterPro" id="IPR020843">
    <property type="entry name" value="ER"/>
</dbReference>
<evidence type="ECO:0000256" key="2">
    <source>
        <dbReference type="SAM" id="MobiDB-lite"/>
    </source>
</evidence>
<dbReference type="CDD" id="cd05288">
    <property type="entry name" value="PGDH"/>
    <property type="match status" value="1"/>
</dbReference>
<dbReference type="PANTHER" id="PTHR43205">
    <property type="entry name" value="PROSTAGLANDIN REDUCTASE"/>
    <property type="match status" value="1"/>
</dbReference>
<evidence type="ECO:0000313" key="5">
    <source>
        <dbReference type="EMBL" id="UYF93605.1"/>
    </source>
</evidence>
<dbReference type="InterPro" id="IPR041694">
    <property type="entry name" value="ADH_N_2"/>
</dbReference>
<dbReference type="InterPro" id="IPR013149">
    <property type="entry name" value="ADH-like_C"/>
</dbReference>
<dbReference type="Proteomes" id="UP000325466">
    <property type="component" value="Unassembled WGS sequence"/>
</dbReference>
<evidence type="ECO:0000313" key="4">
    <source>
        <dbReference type="EMBL" id="GES37924.1"/>
    </source>
</evidence>
<organism evidence="5 7">
    <name type="scientific">Rhodococcus aetherivorans</name>
    <dbReference type="NCBI Taxonomy" id="191292"/>
    <lineage>
        <taxon>Bacteria</taxon>
        <taxon>Bacillati</taxon>
        <taxon>Actinomycetota</taxon>
        <taxon>Actinomycetes</taxon>
        <taxon>Mycobacteriales</taxon>
        <taxon>Nocardiaceae</taxon>
        <taxon>Rhodococcus</taxon>
    </lineage>
</organism>
<dbReference type="RefSeq" id="WP_006942896.1">
    <property type="nucleotide sequence ID" value="NZ_BAAAYP010000042.1"/>
</dbReference>
<evidence type="ECO:0000313" key="6">
    <source>
        <dbReference type="Proteomes" id="UP000325466"/>
    </source>
</evidence>
<accession>N1MDY9</accession>
<feature type="domain" description="Enoyl reductase (ER)" evidence="3">
    <location>
        <begin position="16"/>
        <end position="332"/>
    </location>
</feature>
<dbReference type="AlphaFoldDB" id="A0A059MV32"/>
<dbReference type="SMART" id="SM00829">
    <property type="entry name" value="PKS_ER"/>
    <property type="match status" value="1"/>
</dbReference>
<dbReference type="GeneID" id="83623695"/>
<feature type="region of interest" description="Disordered" evidence="2">
    <location>
        <begin position="1"/>
        <end position="28"/>
    </location>
</feature>
<gene>
    <name evidence="5" type="ORF">OCS65_24745</name>
    <name evidence="4" type="ORF">RAJCM14343_3184</name>
</gene>
<dbReference type="InterPro" id="IPR011032">
    <property type="entry name" value="GroES-like_sf"/>
</dbReference>
<dbReference type="FunFam" id="3.40.50.720:FF:000121">
    <property type="entry name" value="Prostaglandin reductase 2"/>
    <property type="match status" value="1"/>
</dbReference>
<dbReference type="PANTHER" id="PTHR43205:SF7">
    <property type="entry name" value="PROSTAGLANDIN REDUCTASE 1"/>
    <property type="match status" value="1"/>
</dbReference>
<dbReference type="InterPro" id="IPR036291">
    <property type="entry name" value="NAD(P)-bd_dom_sf"/>
</dbReference>
<dbReference type="GO" id="GO:0016628">
    <property type="term" value="F:oxidoreductase activity, acting on the CH-CH group of donors, NAD or NADP as acceptor"/>
    <property type="evidence" value="ECO:0007669"/>
    <property type="project" value="InterPro"/>
</dbReference>
<keyword evidence="1" id="KW-0560">Oxidoreductase</keyword>